<feature type="coiled-coil region" evidence="5">
    <location>
        <begin position="166"/>
        <end position="200"/>
    </location>
</feature>
<dbReference type="GO" id="GO:0006950">
    <property type="term" value="P:response to stress"/>
    <property type="evidence" value="ECO:0007669"/>
    <property type="project" value="UniProtKB-ARBA"/>
</dbReference>
<feature type="domain" description="NTP pyrophosphohydrolase MazG-like" evidence="6">
    <location>
        <begin position="174"/>
        <end position="223"/>
    </location>
</feature>
<dbReference type="CDD" id="cd11528">
    <property type="entry name" value="NTP-PPase_MazG_Nterm"/>
    <property type="match status" value="1"/>
</dbReference>
<dbReference type="PANTHER" id="PTHR30522:SF0">
    <property type="entry name" value="NUCLEOSIDE TRIPHOSPHATE PYROPHOSPHOHYDROLASE"/>
    <property type="match status" value="1"/>
</dbReference>
<comment type="similarity">
    <text evidence="2">Belongs to the nucleoside triphosphate pyrophosphohydrolase family.</text>
</comment>
<dbReference type="FunFam" id="1.10.287.1080:FF:000003">
    <property type="entry name" value="Nucleoside triphosphate pyrophosphohydrolase"/>
    <property type="match status" value="1"/>
</dbReference>
<reference evidence="7 8" key="1">
    <citation type="journal article" date="2013" name="Genome Announc.">
        <title>Genome Sequence of the Pyrene- and Fluoranthene-Degrading Bacterium Cycloclasticus sp. Strain PY97M.</title>
        <authorList>
            <person name="Cui Z."/>
            <person name="Xu G."/>
            <person name="Li Q."/>
            <person name="Gao W."/>
            <person name="Zheng L."/>
        </authorList>
    </citation>
    <scope>NUCLEOTIDE SEQUENCE [LARGE SCALE GENOMIC DNA]</scope>
    <source>
        <strain evidence="7 8">PY97M</strain>
    </source>
</reference>
<dbReference type="NCBIfam" id="NF007113">
    <property type="entry name" value="PRK09562.1"/>
    <property type="match status" value="1"/>
</dbReference>
<dbReference type="Proteomes" id="UP000015462">
    <property type="component" value="Unassembled WGS sequence"/>
</dbReference>
<dbReference type="GO" id="GO:0046076">
    <property type="term" value="P:dTTP catabolic process"/>
    <property type="evidence" value="ECO:0007669"/>
    <property type="project" value="TreeGrafter"/>
</dbReference>
<keyword evidence="8" id="KW-1185">Reference proteome</keyword>
<proteinExistence type="inferred from homology"/>
<dbReference type="GO" id="GO:0046047">
    <property type="term" value="P:TTP catabolic process"/>
    <property type="evidence" value="ECO:0007669"/>
    <property type="project" value="TreeGrafter"/>
</dbReference>
<evidence type="ECO:0000259" key="6">
    <source>
        <dbReference type="Pfam" id="PF03819"/>
    </source>
</evidence>
<gene>
    <name evidence="7" type="ORF">L196_04686</name>
</gene>
<dbReference type="InterPro" id="IPR004518">
    <property type="entry name" value="MazG-like_dom"/>
</dbReference>
<dbReference type="EC" id="3.6.1.8" evidence="3"/>
<dbReference type="InterPro" id="IPR048015">
    <property type="entry name" value="NTP-PPase_MazG-like_N"/>
</dbReference>
<evidence type="ECO:0000256" key="5">
    <source>
        <dbReference type="SAM" id="Coils"/>
    </source>
</evidence>
<protein>
    <recommendedName>
        <fullName evidence="4">Nucleoside triphosphate pyrophosphohydrolase</fullName>
        <ecNumber evidence="3">3.6.1.8</ecNumber>
    </recommendedName>
</protein>
<dbReference type="GO" id="GO:0047693">
    <property type="term" value="F:ATP diphosphatase activity"/>
    <property type="evidence" value="ECO:0007669"/>
    <property type="project" value="UniProtKB-EC"/>
</dbReference>
<evidence type="ECO:0000313" key="7">
    <source>
        <dbReference type="EMBL" id="EPD13804.1"/>
    </source>
</evidence>
<dbReference type="Pfam" id="PF03819">
    <property type="entry name" value="MazG"/>
    <property type="match status" value="2"/>
</dbReference>
<evidence type="ECO:0000256" key="2">
    <source>
        <dbReference type="ARBA" id="ARBA00061115"/>
    </source>
</evidence>
<dbReference type="PANTHER" id="PTHR30522">
    <property type="entry name" value="NUCLEOSIDE TRIPHOSPHATE PYROPHOSPHOHYDROLASE"/>
    <property type="match status" value="1"/>
</dbReference>
<dbReference type="SUPFAM" id="SSF101386">
    <property type="entry name" value="all-alpha NTP pyrophosphatases"/>
    <property type="match status" value="2"/>
</dbReference>
<dbReference type="EMBL" id="ASHL01000002">
    <property type="protein sequence ID" value="EPD13804.1"/>
    <property type="molecule type" value="Genomic_DNA"/>
</dbReference>
<dbReference type="NCBIfam" id="TIGR00444">
    <property type="entry name" value="mazG"/>
    <property type="match status" value="1"/>
</dbReference>
<feature type="domain" description="NTP pyrophosphohydrolase MazG-like" evidence="6">
    <location>
        <begin position="35"/>
        <end position="108"/>
    </location>
</feature>
<dbReference type="RefSeq" id="WP_016390121.1">
    <property type="nucleotide sequence ID" value="NZ_KE646806.1"/>
</dbReference>
<evidence type="ECO:0000256" key="1">
    <source>
        <dbReference type="ARBA" id="ARBA00052141"/>
    </source>
</evidence>
<accession>A0AB33Z3M5</accession>
<evidence type="ECO:0000256" key="4">
    <source>
        <dbReference type="ARBA" id="ARBA00074799"/>
    </source>
</evidence>
<dbReference type="InterPro" id="IPR011551">
    <property type="entry name" value="NTP_PyrPHydrolase_MazG"/>
</dbReference>
<dbReference type="GO" id="GO:0006203">
    <property type="term" value="P:dGTP catabolic process"/>
    <property type="evidence" value="ECO:0007669"/>
    <property type="project" value="TreeGrafter"/>
</dbReference>
<dbReference type="FunFam" id="1.10.287.1080:FF:000001">
    <property type="entry name" value="Nucleoside triphosphate pyrophosphohydrolase"/>
    <property type="match status" value="1"/>
</dbReference>
<dbReference type="Gene3D" id="1.10.287.1080">
    <property type="entry name" value="MazG-like"/>
    <property type="match status" value="2"/>
</dbReference>
<comment type="catalytic activity">
    <reaction evidence="1">
        <text>ATP + H2O = AMP + diphosphate + H(+)</text>
        <dbReference type="Rhea" id="RHEA:14245"/>
        <dbReference type="ChEBI" id="CHEBI:15377"/>
        <dbReference type="ChEBI" id="CHEBI:15378"/>
        <dbReference type="ChEBI" id="CHEBI:30616"/>
        <dbReference type="ChEBI" id="CHEBI:33019"/>
        <dbReference type="ChEBI" id="CHEBI:456215"/>
        <dbReference type="EC" id="3.6.1.8"/>
    </reaction>
</comment>
<sequence length="269" mass="30702">MADKNINVNDNLNKLLTIMAQLRDVDNGCPWDVEQSFETIAPYTIEEAYEVADAIQQKNLPALKDELGDLLFQVVFHAQLAKEQQSFEFSDIVEAICDKLTRRHPHVFNNEITSKDDLAKKWEIQKRAENKNETRSSVLSGVSSNQPAINQAYKLQKKAASVGFDWDEVGAVVDKLDEEIDELKDEMVLANNRKRIEEELGDVFFSCINLARHLDINPEWSLRLANERFTKRFSYIEQSVEQAGKGVEECPASTLMMLWEESKRSGSSD</sequence>
<evidence type="ECO:0000313" key="8">
    <source>
        <dbReference type="Proteomes" id="UP000015462"/>
    </source>
</evidence>
<organism evidence="7 8">
    <name type="scientific">Cycloclasticus pugetii</name>
    <dbReference type="NCBI Taxonomy" id="34068"/>
    <lineage>
        <taxon>Bacteria</taxon>
        <taxon>Pseudomonadati</taxon>
        <taxon>Pseudomonadota</taxon>
        <taxon>Gammaproteobacteria</taxon>
        <taxon>Thiotrichales</taxon>
        <taxon>Piscirickettsiaceae</taxon>
        <taxon>Cycloclasticus</taxon>
    </lineage>
</organism>
<dbReference type="AlphaFoldDB" id="A0AB33Z3M5"/>
<dbReference type="GO" id="GO:0046081">
    <property type="term" value="P:dUTP catabolic process"/>
    <property type="evidence" value="ECO:0007669"/>
    <property type="project" value="TreeGrafter"/>
</dbReference>
<dbReference type="CDD" id="cd11529">
    <property type="entry name" value="NTP-PPase_MazG_Cterm"/>
    <property type="match status" value="1"/>
</dbReference>
<name>A0AB33Z3M5_9GAMM</name>
<comment type="caution">
    <text evidence="7">The sequence shown here is derived from an EMBL/GenBank/DDBJ whole genome shotgun (WGS) entry which is preliminary data.</text>
</comment>
<keyword evidence="5" id="KW-0175">Coiled coil</keyword>
<dbReference type="GO" id="GO:0046061">
    <property type="term" value="P:dATP catabolic process"/>
    <property type="evidence" value="ECO:0007669"/>
    <property type="project" value="TreeGrafter"/>
</dbReference>
<evidence type="ECO:0000256" key="3">
    <source>
        <dbReference type="ARBA" id="ARBA00066372"/>
    </source>
</evidence>
<dbReference type="InterPro" id="IPR048011">
    <property type="entry name" value="NTP-PPase_MazG-like_C"/>
</dbReference>
<dbReference type="GO" id="GO:0046052">
    <property type="term" value="P:UTP catabolic process"/>
    <property type="evidence" value="ECO:0007669"/>
    <property type="project" value="TreeGrafter"/>
</dbReference>